<gene>
    <name evidence="1" type="ORF">KIN20_025887</name>
</gene>
<dbReference type="Proteomes" id="UP001196413">
    <property type="component" value="Unassembled WGS sequence"/>
</dbReference>
<organism evidence="1 2">
    <name type="scientific">Parelaphostrongylus tenuis</name>
    <name type="common">Meningeal worm</name>
    <dbReference type="NCBI Taxonomy" id="148309"/>
    <lineage>
        <taxon>Eukaryota</taxon>
        <taxon>Metazoa</taxon>
        <taxon>Ecdysozoa</taxon>
        <taxon>Nematoda</taxon>
        <taxon>Chromadorea</taxon>
        <taxon>Rhabditida</taxon>
        <taxon>Rhabditina</taxon>
        <taxon>Rhabditomorpha</taxon>
        <taxon>Strongyloidea</taxon>
        <taxon>Metastrongylidae</taxon>
        <taxon>Parelaphostrongylus</taxon>
    </lineage>
</organism>
<comment type="caution">
    <text evidence="1">The sequence shown here is derived from an EMBL/GenBank/DDBJ whole genome shotgun (WGS) entry which is preliminary data.</text>
</comment>
<proteinExistence type="predicted"/>
<protein>
    <submittedName>
        <fullName evidence="1">Uncharacterized protein</fullName>
    </submittedName>
</protein>
<reference evidence="1" key="1">
    <citation type="submission" date="2021-06" db="EMBL/GenBank/DDBJ databases">
        <title>Parelaphostrongylus tenuis whole genome reference sequence.</title>
        <authorList>
            <person name="Garwood T.J."/>
            <person name="Larsen P.A."/>
            <person name="Fountain-Jones N.M."/>
            <person name="Garbe J.R."/>
            <person name="Macchietto M.G."/>
            <person name="Kania S.A."/>
            <person name="Gerhold R.W."/>
            <person name="Richards J.E."/>
            <person name="Wolf T.M."/>
        </authorList>
    </citation>
    <scope>NUCLEOTIDE SEQUENCE</scope>
    <source>
        <strain evidence="1">MNPRO001-30</strain>
        <tissue evidence="1">Meninges</tissue>
    </source>
</reference>
<accession>A0AAD5N9A3</accession>
<dbReference type="EMBL" id="JAHQIW010005292">
    <property type="protein sequence ID" value="KAJ1365526.1"/>
    <property type="molecule type" value="Genomic_DNA"/>
</dbReference>
<sequence>MMMGDKQLRMDNIMIMGQYECFGIDKQSSVNHHYDDEQGLLEAKMEVRSTLLMINRTVGGTIDN</sequence>
<keyword evidence="2" id="KW-1185">Reference proteome</keyword>
<dbReference type="AlphaFoldDB" id="A0AAD5N9A3"/>
<evidence type="ECO:0000313" key="2">
    <source>
        <dbReference type="Proteomes" id="UP001196413"/>
    </source>
</evidence>
<evidence type="ECO:0000313" key="1">
    <source>
        <dbReference type="EMBL" id="KAJ1365526.1"/>
    </source>
</evidence>
<name>A0AAD5N9A3_PARTN</name>